<feature type="compositionally biased region" description="Basic and acidic residues" evidence="1">
    <location>
        <begin position="174"/>
        <end position="201"/>
    </location>
</feature>
<feature type="compositionally biased region" description="Polar residues" evidence="1">
    <location>
        <begin position="161"/>
        <end position="173"/>
    </location>
</feature>
<organism evidence="2 3">
    <name type="scientific">Candidatus Vogelbacteria bacterium CG10_big_fil_rev_8_21_14_0_10_49_38</name>
    <dbReference type="NCBI Taxonomy" id="1975043"/>
    <lineage>
        <taxon>Bacteria</taxon>
        <taxon>Candidatus Vogeliibacteriota</taxon>
    </lineage>
</organism>
<protein>
    <submittedName>
        <fullName evidence="2">Uncharacterized protein</fullName>
    </submittedName>
</protein>
<dbReference type="EMBL" id="PCYK01000030">
    <property type="protein sequence ID" value="PIR45730.1"/>
    <property type="molecule type" value="Genomic_DNA"/>
</dbReference>
<dbReference type="AlphaFoldDB" id="A0A2H0RH23"/>
<dbReference type="Proteomes" id="UP000230431">
    <property type="component" value="Unassembled WGS sequence"/>
</dbReference>
<feature type="compositionally biased region" description="Polar residues" evidence="1">
    <location>
        <begin position="106"/>
        <end position="115"/>
    </location>
</feature>
<gene>
    <name evidence="2" type="ORF">COV08_03650</name>
</gene>
<comment type="caution">
    <text evidence="2">The sequence shown here is derived from an EMBL/GenBank/DDBJ whole genome shotgun (WGS) entry which is preliminary data.</text>
</comment>
<proteinExistence type="predicted"/>
<evidence type="ECO:0000313" key="3">
    <source>
        <dbReference type="Proteomes" id="UP000230431"/>
    </source>
</evidence>
<name>A0A2H0RH23_9BACT</name>
<evidence type="ECO:0000313" key="2">
    <source>
        <dbReference type="EMBL" id="PIR45730.1"/>
    </source>
</evidence>
<feature type="compositionally biased region" description="Basic and acidic residues" evidence="1">
    <location>
        <begin position="121"/>
        <end position="140"/>
    </location>
</feature>
<sequence length="201" mass="22375">MDFNQDQISDKLHSLPRKLREAIVDADLENLTENLRAKYGLHIDQLDRLIFEINLILVGLVPNSEFQSRIVKNVGVAEDVANLITYDLNHELFAKIRASLREERGQTNNGVSKSETGGDELEGRNESEGNVEKEIGRGGEEEGMATPKPSPDQTPKKMFNQKMSGLAGTSKQTVEVETKTGDNEEAKSAPIKARDPYREPI</sequence>
<reference evidence="2 3" key="1">
    <citation type="submission" date="2017-09" db="EMBL/GenBank/DDBJ databases">
        <title>Depth-based differentiation of microbial function through sediment-hosted aquifers and enrichment of novel symbionts in the deep terrestrial subsurface.</title>
        <authorList>
            <person name="Probst A.J."/>
            <person name="Ladd B."/>
            <person name="Jarett J.K."/>
            <person name="Geller-Mcgrath D.E."/>
            <person name="Sieber C.M."/>
            <person name="Emerson J.B."/>
            <person name="Anantharaman K."/>
            <person name="Thomas B.C."/>
            <person name="Malmstrom R."/>
            <person name="Stieglmeier M."/>
            <person name="Klingl A."/>
            <person name="Woyke T."/>
            <person name="Ryan C.M."/>
            <person name="Banfield J.F."/>
        </authorList>
    </citation>
    <scope>NUCLEOTIDE SEQUENCE [LARGE SCALE GENOMIC DNA]</scope>
    <source>
        <strain evidence="2">CG10_big_fil_rev_8_21_14_0_10_49_38</strain>
    </source>
</reference>
<evidence type="ECO:0000256" key="1">
    <source>
        <dbReference type="SAM" id="MobiDB-lite"/>
    </source>
</evidence>
<accession>A0A2H0RH23</accession>
<feature type="region of interest" description="Disordered" evidence="1">
    <location>
        <begin position="103"/>
        <end position="201"/>
    </location>
</feature>